<comment type="caution">
    <text evidence="1">The sequence shown here is derived from an EMBL/GenBank/DDBJ whole genome shotgun (WGS) entry which is preliminary data.</text>
</comment>
<reference evidence="1 2" key="1">
    <citation type="submission" date="2013-07" db="EMBL/GenBank/DDBJ databases">
        <title>Comparative Genomic and Metabolomic Analysis of Twelve Strains of Pseudoalteromonas luteoviolacea.</title>
        <authorList>
            <person name="Vynne N.G."/>
            <person name="Mansson M."/>
            <person name="Gram L."/>
        </authorList>
    </citation>
    <scope>NUCLEOTIDE SEQUENCE [LARGE SCALE GENOMIC DNA]</scope>
    <source>
        <strain evidence="1 2">DSM 6061</strain>
    </source>
</reference>
<dbReference type="AlphaFoldDB" id="A0A161ZV88"/>
<keyword evidence="2" id="KW-1185">Reference proteome</keyword>
<name>A0A161ZV88_9GAMM</name>
<dbReference type="RefSeq" id="WP_063358092.1">
    <property type="nucleotide sequence ID" value="NZ_AQHB01000023.1"/>
</dbReference>
<dbReference type="PATRIC" id="fig|1365250.3.peg.3619"/>
<protein>
    <submittedName>
        <fullName evidence="1">Uncharacterized protein</fullName>
    </submittedName>
</protein>
<sequence length="64" mass="6974">MKLRLNKSQIKNLSLSNTLDHLATPAVVGGRRGGGETEYDRGCPFFTDRQAKTCGMGWTCDGVN</sequence>
<organism evidence="1 2">
    <name type="scientific">Pseudoalteromonas luteoviolacea DSM 6061</name>
    <dbReference type="NCBI Taxonomy" id="1365250"/>
    <lineage>
        <taxon>Bacteria</taxon>
        <taxon>Pseudomonadati</taxon>
        <taxon>Pseudomonadota</taxon>
        <taxon>Gammaproteobacteria</taxon>
        <taxon>Alteromonadales</taxon>
        <taxon>Pseudoalteromonadaceae</taxon>
        <taxon>Pseudoalteromonas</taxon>
    </lineage>
</organism>
<evidence type="ECO:0000313" key="1">
    <source>
        <dbReference type="EMBL" id="KZN33953.1"/>
    </source>
</evidence>
<evidence type="ECO:0000313" key="2">
    <source>
        <dbReference type="Proteomes" id="UP000076643"/>
    </source>
</evidence>
<dbReference type="Proteomes" id="UP000076643">
    <property type="component" value="Unassembled WGS sequence"/>
</dbReference>
<gene>
    <name evidence="1" type="ORF">N475_19605</name>
</gene>
<accession>A0A161ZV88</accession>
<dbReference type="EMBL" id="AUYB01000120">
    <property type="protein sequence ID" value="KZN33953.1"/>
    <property type="molecule type" value="Genomic_DNA"/>
</dbReference>
<proteinExistence type="predicted"/>